<dbReference type="SUPFAM" id="SSF52540">
    <property type="entry name" value="P-loop containing nucleoside triphosphate hydrolases"/>
    <property type="match status" value="2"/>
</dbReference>
<protein>
    <submittedName>
        <fullName evidence="11">Simple sugar transport system ATP-binding protein</fullName>
    </submittedName>
</protein>
<feature type="domain" description="ABC transporter" evidence="10">
    <location>
        <begin position="30"/>
        <end position="267"/>
    </location>
</feature>
<accession>A0A0H3KT57</accession>
<keyword evidence="5" id="KW-0677">Repeat</keyword>
<keyword evidence="2" id="KW-1003">Cell membrane</keyword>
<dbReference type="STRING" id="395019.BMULJ_04957"/>
<reference evidence="11 12" key="1">
    <citation type="submission" date="2007-04" db="EMBL/GenBank/DDBJ databases">
        <title>Complete genome sequence of Burkholderia multivorans ATCC 17616.</title>
        <authorList>
            <person name="Ohtsubo Y."/>
            <person name="Yamashita A."/>
            <person name="Kurokawa K."/>
            <person name="Takami H."/>
            <person name="Yuhara S."/>
            <person name="Nishiyama E."/>
            <person name="Endo R."/>
            <person name="Miyazaki R."/>
            <person name="Ono A."/>
            <person name="Yano K."/>
            <person name="Ito M."/>
            <person name="Sota M."/>
            <person name="Yuji N."/>
            <person name="Hattori M."/>
            <person name="Tsuda M."/>
        </authorList>
    </citation>
    <scope>NUCLEOTIDE SEQUENCE [LARGE SCALE GENOMIC DNA]</scope>
    <source>
        <strain evidence="12">ATCC 17616 / 249</strain>
    </source>
</reference>
<dbReference type="PROSITE" id="PS00211">
    <property type="entry name" value="ABC_TRANSPORTER_1"/>
    <property type="match status" value="1"/>
</dbReference>
<keyword evidence="7 11" id="KW-0067">ATP-binding</keyword>
<dbReference type="eggNOG" id="COG1129">
    <property type="taxonomic scope" value="Bacteria"/>
</dbReference>
<dbReference type="InterPro" id="IPR003439">
    <property type="entry name" value="ABC_transporter-like_ATP-bd"/>
</dbReference>
<evidence type="ECO:0000256" key="8">
    <source>
        <dbReference type="ARBA" id="ARBA00022967"/>
    </source>
</evidence>
<dbReference type="KEGG" id="bmj:BMULJ_04957"/>
<keyword evidence="1" id="KW-0813">Transport</keyword>
<dbReference type="Gene3D" id="3.40.50.300">
    <property type="entry name" value="P-loop containing nucleotide triphosphate hydrolases"/>
    <property type="match status" value="2"/>
</dbReference>
<dbReference type="InterPro" id="IPR027417">
    <property type="entry name" value="P-loop_NTPase"/>
</dbReference>
<evidence type="ECO:0000256" key="4">
    <source>
        <dbReference type="ARBA" id="ARBA00022597"/>
    </source>
</evidence>
<dbReference type="PANTHER" id="PTHR43790">
    <property type="entry name" value="CARBOHYDRATE TRANSPORT ATP-BINDING PROTEIN MG119-RELATED"/>
    <property type="match status" value="1"/>
</dbReference>
<name>A0A0H3KT57_BURM1</name>
<dbReference type="Proteomes" id="UP000008815">
    <property type="component" value="Chromosome 2"/>
</dbReference>
<evidence type="ECO:0000256" key="6">
    <source>
        <dbReference type="ARBA" id="ARBA00022741"/>
    </source>
</evidence>
<dbReference type="CDD" id="cd03215">
    <property type="entry name" value="ABC_Carb_Monos_II"/>
    <property type="match status" value="1"/>
</dbReference>
<dbReference type="PANTHER" id="PTHR43790:SF1">
    <property type="entry name" value="XYLOSE IMPORT ATP-BINDING PROTEIN XYLG"/>
    <property type="match status" value="1"/>
</dbReference>
<gene>
    <name evidence="11" type="ordered locus">BMULJ_04957</name>
</gene>
<sequence length="520" mass="56381">MMSVHSGGRAAVARSMSPPAADAAHAPALLELERVSKVFGGVHALQNVRFDVQPGEVLCLAGENGCGKSTLIKIVNGVYRPEPGASIRFDGQPVAELNPARARELGIQVIWQDLALFTEMTVAENIAFEQNLGARPRLVDYRRMKAAARQILARLGVTLDLDRPVRRLSIAQRQVVAIARALVADARLVFMDEPTASLSHAETEALLAIVRRLSADGIAVVFVSHRLAEVLDVCSRVTVMRDGRYVGTFPTAGMTQMWLAELMTGRTFDYAVRTTDLSAAPIVLRVDGLSRRGEYDGVSLTVRRGEILGITGRLGAGRTELALSLFGMSRPHAGTIELDGQRLTCRSNRDAIRAGIAYVSEDRLQLGLVQPQSIGDNTVITVLDELLGAARLISPRRRDALIRDWIDRLAIKIGRPDDAVSTLSGGNQQRVVLAKWLATRPKLLILDAPTVGVDVGARAGIFAIIRELAAAGMAIILISDEIPEVYFNADRILHMRGGRIVADYVPGRTSIGEIERDVHA</sequence>
<keyword evidence="8" id="KW-1278">Translocase</keyword>
<keyword evidence="4 11" id="KW-0762">Sugar transport</keyword>
<dbReference type="InterPro" id="IPR017871">
    <property type="entry name" value="ABC_transporter-like_CS"/>
</dbReference>
<evidence type="ECO:0000256" key="7">
    <source>
        <dbReference type="ARBA" id="ARBA00022840"/>
    </source>
</evidence>
<evidence type="ECO:0000313" key="11">
    <source>
        <dbReference type="EMBL" id="BAG46803.1"/>
    </source>
</evidence>
<keyword evidence="9" id="KW-0472">Membrane</keyword>
<dbReference type="KEGG" id="bmu:Bmul_3560"/>
<dbReference type="GO" id="GO:0005524">
    <property type="term" value="F:ATP binding"/>
    <property type="evidence" value="ECO:0007669"/>
    <property type="project" value="UniProtKB-KW"/>
</dbReference>
<dbReference type="InterPro" id="IPR003593">
    <property type="entry name" value="AAA+_ATPase"/>
</dbReference>
<dbReference type="SMART" id="SM00382">
    <property type="entry name" value="AAA"/>
    <property type="match status" value="2"/>
</dbReference>
<dbReference type="CDD" id="cd03216">
    <property type="entry name" value="ABC_Carb_Monos_I"/>
    <property type="match status" value="1"/>
</dbReference>
<keyword evidence="3" id="KW-0997">Cell inner membrane</keyword>
<evidence type="ECO:0000256" key="1">
    <source>
        <dbReference type="ARBA" id="ARBA00022448"/>
    </source>
</evidence>
<dbReference type="EMBL" id="AP009386">
    <property type="protein sequence ID" value="BAG46803.1"/>
    <property type="molecule type" value="Genomic_DNA"/>
</dbReference>
<dbReference type="GO" id="GO:0016887">
    <property type="term" value="F:ATP hydrolysis activity"/>
    <property type="evidence" value="ECO:0007669"/>
    <property type="project" value="InterPro"/>
</dbReference>
<keyword evidence="6" id="KW-0547">Nucleotide-binding</keyword>
<feature type="domain" description="ABC transporter" evidence="10">
    <location>
        <begin position="272"/>
        <end position="514"/>
    </location>
</feature>
<evidence type="ECO:0000256" key="2">
    <source>
        <dbReference type="ARBA" id="ARBA00022475"/>
    </source>
</evidence>
<proteinExistence type="predicted"/>
<dbReference type="InterPro" id="IPR050107">
    <property type="entry name" value="ABC_carbohydrate_import_ATPase"/>
</dbReference>
<dbReference type="Pfam" id="PF00005">
    <property type="entry name" value="ABC_tran"/>
    <property type="match status" value="2"/>
</dbReference>
<evidence type="ECO:0000259" key="10">
    <source>
        <dbReference type="PROSITE" id="PS50893"/>
    </source>
</evidence>
<dbReference type="RefSeq" id="WP_012216469.1">
    <property type="nucleotide sequence ID" value="NC_010086.1"/>
</dbReference>
<evidence type="ECO:0000313" key="12">
    <source>
        <dbReference type="Proteomes" id="UP000008815"/>
    </source>
</evidence>
<organism evidence="11 12">
    <name type="scientific">Burkholderia multivorans (strain ATCC 17616 / 249)</name>
    <dbReference type="NCBI Taxonomy" id="395019"/>
    <lineage>
        <taxon>Bacteria</taxon>
        <taxon>Pseudomonadati</taxon>
        <taxon>Pseudomonadota</taxon>
        <taxon>Betaproteobacteria</taxon>
        <taxon>Burkholderiales</taxon>
        <taxon>Burkholderiaceae</taxon>
        <taxon>Burkholderia</taxon>
        <taxon>Burkholderia cepacia complex</taxon>
    </lineage>
</organism>
<evidence type="ECO:0000256" key="3">
    <source>
        <dbReference type="ARBA" id="ARBA00022519"/>
    </source>
</evidence>
<dbReference type="HOGENOM" id="CLU_000604_92_0_4"/>
<keyword evidence="12" id="KW-1185">Reference proteome</keyword>
<evidence type="ECO:0000256" key="5">
    <source>
        <dbReference type="ARBA" id="ARBA00022737"/>
    </source>
</evidence>
<dbReference type="AlphaFoldDB" id="A0A0H3KT57"/>
<dbReference type="PROSITE" id="PS50893">
    <property type="entry name" value="ABC_TRANSPORTER_2"/>
    <property type="match status" value="2"/>
</dbReference>
<evidence type="ECO:0000256" key="9">
    <source>
        <dbReference type="ARBA" id="ARBA00023136"/>
    </source>
</evidence>